<protein>
    <recommendedName>
        <fullName evidence="4">Outer membrane porin, OprD family</fullName>
    </recommendedName>
</protein>
<organism evidence="2 3">
    <name type="scientific">Sulfurovum xiamenensis</name>
    <dbReference type="NCBI Taxonomy" id="3019066"/>
    <lineage>
        <taxon>Bacteria</taxon>
        <taxon>Pseudomonadati</taxon>
        <taxon>Campylobacterota</taxon>
        <taxon>Epsilonproteobacteria</taxon>
        <taxon>Campylobacterales</taxon>
        <taxon>Sulfurovaceae</taxon>
        <taxon>Sulfurovum</taxon>
    </lineage>
</organism>
<dbReference type="Proteomes" id="UP001169066">
    <property type="component" value="Unassembled WGS sequence"/>
</dbReference>
<reference evidence="2" key="1">
    <citation type="submission" date="2023-01" db="EMBL/GenBank/DDBJ databases">
        <title>Sulfurovum sp. XTW-4 genome assembly.</title>
        <authorList>
            <person name="Wang J."/>
        </authorList>
    </citation>
    <scope>NUCLEOTIDE SEQUENCE</scope>
    <source>
        <strain evidence="2">XTW-4</strain>
    </source>
</reference>
<dbReference type="RefSeq" id="WP_289402101.1">
    <property type="nucleotide sequence ID" value="NZ_JAQIBC010000005.1"/>
</dbReference>
<evidence type="ECO:0000313" key="2">
    <source>
        <dbReference type="EMBL" id="MDM5264172.1"/>
    </source>
</evidence>
<gene>
    <name evidence="2" type="ORF">PF327_08200</name>
</gene>
<comment type="caution">
    <text evidence="2">The sequence shown here is derived from an EMBL/GenBank/DDBJ whole genome shotgun (WGS) entry which is preliminary data.</text>
</comment>
<feature type="chain" id="PRO_5047020650" description="Outer membrane porin, OprD family" evidence="1">
    <location>
        <begin position="25"/>
        <end position="515"/>
    </location>
</feature>
<dbReference type="InterPro" id="IPR023614">
    <property type="entry name" value="Porin_dom_sf"/>
</dbReference>
<dbReference type="EMBL" id="JAQIBC010000005">
    <property type="protein sequence ID" value="MDM5264172.1"/>
    <property type="molecule type" value="Genomic_DNA"/>
</dbReference>
<evidence type="ECO:0008006" key="4">
    <source>
        <dbReference type="Google" id="ProtNLM"/>
    </source>
</evidence>
<evidence type="ECO:0000313" key="3">
    <source>
        <dbReference type="Proteomes" id="UP001169066"/>
    </source>
</evidence>
<name>A0ABT7QTR6_9BACT</name>
<feature type="signal peptide" evidence="1">
    <location>
        <begin position="1"/>
        <end position="24"/>
    </location>
</feature>
<evidence type="ECO:0000256" key="1">
    <source>
        <dbReference type="SAM" id="SignalP"/>
    </source>
</evidence>
<dbReference type="Gene3D" id="2.40.160.10">
    <property type="entry name" value="Porin"/>
    <property type="match status" value="1"/>
</dbReference>
<sequence length="515" mass="56861">MNKGMIKISIAASALLCMGTSAMAGGDVAPVEPVVSVKKDTPKRKLKGNMVVEYNVLPGSVDNIRDMFGEGIFYGRLRSNTFYWDWDKETWDPSTKKGNLDNKNWGVGGSLIYKSAVLDGFSFTMGYYGSLNPEIFRMDKDEVGGAKAGKDTFSRHKVRYGSKGDDYQGSYGMGVLGQAYLEYNNGTVDAKAGRQLFESVFTASNDTKMIPNTFDGVSISAKVAPKTTARVAWFAKQKLRDHEDAHDLVTFSTADGDNWANNDDAAVHKGLSYANFVGAGEDTNHDMFLGDIKTKAVDNLDFTLSALTVPGVVTDVVAEAHYRFPLDNGWAVRPGARYFHQMDDGGGDVAGYTNLTGKVATGYDAGVANSLDSSLFCGRVDLEMPNKKGYFRLGYSKVADEADIVAPWRGFPTGGFTRAMAQYNWYANTETFMARAHYKFNSTWTASLRYAIQDFDDAKTTIQPDSNVWHLDTWTNITKRLQMRTRIGVIDADVGSTGKADTSYNEYRLEFNYLF</sequence>
<proteinExistence type="predicted"/>
<keyword evidence="3" id="KW-1185">Reference proteome</keyword>
<accession>A0ABT7QTR6</accession>
<keyword evidence="1" id="KW-0732">Signal</keyword>